<dbReference type="PANTHER" id="PTHR18966">
    <property type="entry name" value="IONOTROPIC GLUTAMATE RECEPTOR"/>
    <property type="match status" value="1"/>
</dbReference>
<name>A0A2S2E0L2_9ALTE</name>
<dbReference type="AlphaFoldDB" id="A0A2S2E0L2"/>
<keyword evidence="6 10" id="KW-0472">Membrane</keyword>
<evidence type="ECO:0000256" key="4">
    <source>
        <dbReference type="ARBA" id="ARBA00022989"/>
    </source>
</evidence>
<dbReference type="InterPro" id="IPR001638">
    <property type="entry name" value="Solute-binding_3/MltF_N"/>
</dbReference>
<keyword evidence="8" id="KW-0325">Glycoprotein</keyword>
<dbReference type="SUPFAM" id="SSF53850">
    <property type="entry name" value="Periplasmic binding protein-like II"/>
    <property type="match status" value="1"/>
</dbReference>
<dbReference type="Pfam" id="PF00060">
    <property type="entry name" value="Lig_chan"/>
    <property type="match status" value="1"/>
</dbReference>
<comment type="subcellular location">
    <subcellularLocation>
        <location evidence="1">Membrane</location>
        <topology evidence="1">Multi-pass membrane protein</topology>
    </subcellularLocation>
</comment>
<keyword evidence="2" id="KW-0813">Transport</keyword>
<evidence type="ECO:0000256" key="11">
    <source>
        <dbReference type="SAM" id="SignalP"/>
    </source>
</evidence>
<dbReference type="Gene3D" id="3.40.190.10">
    <property type="entry name" value="Periplasmic binding protein-like II"/>
    <property type="match status" value="2"/>
</dbReference>
<proteinExistence type="predicted"/>
<dbReference type="Gene3D" id="1.20.5.110">
    <property type="match status" value="1"/>
</dbReference>
<dbReference type="RefSeq" id="WP_204101026.1">
    <property type="nucleotide sequence ID" value="NZ_CP029347.1"/>
</dbReference>
<dbReference type="Proteomes" id="UP000245728">
    <property type="component" value="Chromosome"/>
</dbReference>
<gene>
    <name evidence="14" type="ORF">HMF8227_00678</name>
</gene>
<dbReference type="PRINTS" id="PR00169">
    <property type="entry name" value="KCHANNEL"/>
</dbReference>
<evidence type="ECO:0000256" key="8">
    <source>
        <dbReference type="ARBA" id="ARBA00023180"/>
    </source>
</evidence>
<dbReference type="GO" id="GO:0016020">
    <property type="term" value="C:membrane"/>
    <property type="evidence" value="ECO:0007669"/>
    <property type="project" value="UniProtKB-SubCell"/>
</dbReference>
<evidence type="ECO:0000256" key="5">
    <source>
        <dbReference type="ARBA" id="ARBA00023065"/>
    </source>
</evidence>
<dbReference type="Pfam" id="PF00497">
    <property type="entry name" value="SBP_bac_3"/>
    <property type="match status" value="1"/>
</dbReference>
<keyword evidence="3 10" id="KW-0812">Transmembrane</keyword>
<keyword evidence="7" id="KW-0675">Receptor</keyword>
<evidence type="ECO:0000256" key="3">
    <source>
        <dbReference type="ARBA" id="ARBA00022692"/>
    </source>
</evidence>
<keyword evidence="4 10" id="KW-1133">Transmembrane helix</keyword>
<evidence type="ECO:0000256" key="10">
    <source>
        <dbReference type="SAM" id="Phobius"/>
    </source>
</evidence>
<feature type="domain" description="Solute-binding protein family 3/N-terminal" evidence="12">
    <location>
        <begin position="26"/>
        <end position="354"/>
    </location>
</feature>
<evidence type="ECO:0000313" key="14">
    <source>
        <dbReference type="EMBL" id="AWL11174.1"/>
    </source>
</evidence>
<evidence type="ECO:0000256" key="2">
    <source>
        <dbReference type="ARBA" id="ARBA00022448"/>
    </source>
</evidence>
<dbReference type="SMART" id="SM00079">
    <property type="entry name" value="PBPe"/>
    <property type="match status" value="1"/>
</dbReference>
<evidence type="ECO:0000313" key="15">
    <source>
        <dbReference type="Proteomes" id="UP000245728"/>
    </source>
</evidence>
<evidence type="ECO:0000259" key="13">
    <source>
        <dbReference type="SMART" id="SM00079"/>
    </source>
</evidence>
<feature type="transmembrane region" description="Helical" evidence="10">
    <location>
        <begin position="168"/>
        <end position="189"/>
    </location>
</feature>
<evidence type="ECO:0000256" key="9">
    <source>
        <dbReference type="ARBA" id="ARBA00023303"/>
    </source>
</evidence>
<dbReference type="EMBL" id="CP029347">
    <property type="protein sequence ID" value="AWL11174.1"/>
    <property type="molecule type" value="Genomic_DNA"/>
</dbReference>
<keyword evidence="9" id="KW-0407">Ion channel</keyword>
<reference evidence="14 15" key="1">
    <citation type="submission" date="2018-05" db="EMBL/GenBank/DDBJ databases">
        <title>Salinimonas sp. HMF8227 Genome sequencing and assembly.</title>
        <authorList>
            <person name="Kang H."/>
            <person name="Kang J."/>
            <person name="Cha I."/>
            <person name="Kim H."/>
            <person name="Joh K."/>
        </authorList>
    </citation>
    <scope>NUCLEOTIDE SEQUENCE [LARGE SCALE GENOMIC DNA]</scope>
    <source>
        <strain evidence="14 15">HMF8227</strain>
    </source>
</reference>
<accession>A0A2S2E0L2</accession>
<feature type="chain" id="PRO_5015602200" evidence="11">
    <location>
        <begin position="23"/>
        <end position="356"/>
    </location>
</feature>
<sequence length="356" mass="38909">MKQAIQWVLALVCLSLSLSSQAQTEELVIGTKVAPPFVIKDDNGDLSGISIELWQQAATELGLKYRFEETDLEGLLDGLKQGRFDASVAALTVNAKREAEVDFTHPFYTTGLAIAVPKGDSAALAAVKGLFSWEFFAALGGLCGLLLLVGFILWLFERKKNTEMFGGSAAEGIGASFWWAAVTMTTVGYGDKAPTTLGGRIVGFIWMFAAIILISSFTAAIATSLTVSKLETSVQGVKDLPNVKVVTLANSASAHYLERKGVGHVRRSSLDEALTPMTQGQFDALVYDKPILQYVTKEHYPGQVQILPEVIERQDYAIALPEKSLLREPLNYKLLEIIARDDWQVTLQRYLGDDAR</sequence>
<dbReference type="SUPFAM" id="SSF81324">
    <property type="entry name" value="Voltage-gated potassium channels"/>
    <property type="match status" value="1"/>
</dbReference>
<protein>
    <submittedName>
        <fullName evidence="14">Arginine-binding periplasmic protein</fullName>
    </submittedName>
</protein>
<evidence type="ECO:0000256" key="6">
    <source>
        <dbReference type="ARBA" id="ARBA00023136"/>
    </source>
</evidence>
<keyword evidence="5" id="KW-0406">Ion transport</keyword>
<dbReference type="SMART" id="SM00062">
    <property type="entry name" value="PBPb"/>
    <property type="match status" value="1"/>
</dbReference>
<keyword evidence="11" id="KW-0732">Signal</keyword>
<keyword evidence="15" id="KW-1185">Reference proteome</keyword>
<feature type="transmembrane region" description="Helical" evidence="10">
    <location>
        <begin position="201"/>
        <end position="222"/>
    </location>
</feature>
<evidence type="ECO:0000256" key="1">
    <source>
        <dbReference type="ARBA" id="ARBA00004141"/>
    </source>
</evidence>
<dbReference type="Gene3D" id="1.10.287.70">
    <property type="match status" value="1"/>
</dbReference>
<evidence type="ECO:0000256" key="7">
    <source>
        <dbReference type="ARBA" id="ARBA00023170"/>
    </source>
</evidence>
<organism evidence="14 15">
    <name type="scientific">Saliniradius amylolyticus</name>
    <dbReference type="NCBI Taxonomy" id="2183582"/>
    <lineage>
        <taxon>Bacteria</taxon>
        <taxon>Pseudomonadati</taxon>
        <taxon>Pseudomonadota</taxon>
        <taxon>Gammaproteobacteria</taxon>
        <taxon>Alteromonadales</taxon>
        <taxon>Alteromonadaceae</taxon>
        <taxon>Saliniradius</taxon>
    </lineage>
</organism>
<evidence type="ECO:0000259" key="12">
    <source>
        <dbReference type="SMART" id="SM00062"/>
    </source>
</evidence>
<dbReference type="KEGG" id="salh:HMF8227_00678"/>
<feature type="domain" description="Ionotropic glutamate receptor C-terminal" evidence="13">
    <location>
        <begin position="26"/>
        <end position="353"/>
    </location>
</feature>
<feature type="signal peptide" evidence="11">
    <location>
        <begin position="1"/>
        <end position="22"/>
    </location>
</feature>
<feature type="transmembrane region" description="Helical" evidence="10">
    <location>
        <begin position="135"/>
        <end position="156"/>
    </location>
</feature>
<dbReference type="InterPro" id="IPR001320">
    <property type="entry name" value="Iontro_rcpt_C"/>
</dbReference>
<dbReference type="GO" id="GO:0015276">
    <property type="term" value="F:ligand-gated monoatomic ion channel activity"/>
    <property type="evidence" value="ECO:0007669"/>
    <property type="project" value="InterPro"/>
</dbReference>
<dbReference type="InterPro" id="IPR015683">
    <property type="entry name" value="Ionotropic_Glu_rcpt"/>
</dbReference>